<proteinExistence type="predicted"/>
<organism evidence="1 2">
    <name type="scientific">Austropuccinia psidii MF-1</name>
    <dbReference type="NCBI Taxonomy" id="1389203"/>
    <lineage>
        <taxon>Eukaryota</taxon>
        <taxon>Fungi</taxon>
        <taxon>Dikarya</taxon>
        <taxon>Basidiomycota</taxon>
        <taxon>Pucciniomycotina</taxon>
        <taxon>Pucciniomycetes</taxon>
        <taxon>Pucciniales</taxon>
        <taxon>Sphaerophragmiaceae</taxon>
        <taxon>Austropuccinia</taxon>
    </lineage>
</organism>
<keyword evidence="2" id="KW-1185">Reference proteome</keyword>
<dbReference type="EMBL" id="AVOT02012030">
    <property type="protein sequence ID" value="MBW0493350.1"/>
    <property type="molecule type" value="Genomic_DNA"/>
</dbReference>
<dbReference type="OrthoDB" id="2742885at2759"/>
<comment type="caution">
    <text evidence="1">The sequence shown here is derived from an EMBL/GenBank/DDBJ whole genome shotgun (WGS) entry which is preliminary data.</text>
</comment>
<dbReference type="AlphaFoldDB" id="A0A9Q3D0P8"/>
<sequence>MGSDGGEWIGLNKTRLSGPQRAFNKALLLDYGGRKSKKHLNVFHIMIELGITPLHIHCSKAQICLYYKTAELKTHLKDLAQGGRQGSLGMQLSNTRSTMNKVRHEMAEDTLGMGRWLRDKLSLAKYLHPKSIKRPLDNLPCTTAKRSHENV</sequence>
<gene>
    <name evidence="1" type="ORF">O181_033065</name>
</gene>
<protein>
    <submittedName>
        <fullName evidence="1">Uncharacterized protein</fullName>
    </submittedName>
</protein>
<evidence type="ECO:0000313" key="2">
    <source>
        <dbReference type="Proteomes" id="UP000765509"/>
    </source>
</evidence>
<name>A0A9Q3D0P8_9BASI</name>
<reference evidence="1" key="1">
    <citation type="submission" date="2021-03" db="EMBL/GenBank/DDBJ databases">
        <title>Draft genome sequence of rust myrtle Austropuccinia psidii MF-1, a brazilian biotype.</title>
        <authorList>
            <person name="Quecine M.C."/>
            <person name="Pachon D.M.R."/>
            <person name="Bonatelli M.L."/>
            <person name="Correr F.H."/>
            <person name="Franceschini L.M."/>
            <person name="Leite T.F."/>
            <person name="Margarido G.R.A."/>
            <person name="Almeida C.A."/>
            <person name="Ferrarezi J.A."/>
            <person name="Labate C.A."/>
        </authorList>
    </citation>
    <scope>NUCLEOTIDE SEQUENCE</scope>
    <source>
        <strain evidence="1">MF-1</strain>
    </source>
</reference>
<dbReference type="Proteomes" id="UP000765509">
    <property type="component" value="Unassembled WGS sequence"/>
</dbReference>
<accession>A0A9Q3D0P8</accession>
<evidence type="ECO:0000313" key="1">
    <source>
        <dbReference type="EMBL" id="MBW0493350.1"/>
    </source>
</evidence>